<dbReference type="InterPro" id="IPR016166">
    <property type="entry name" value="FAD-bd_PCMH"/>
</dbReference>
<gene>
    <name evidence="3" type="ORF">F6J85_01905</name>
</gene>
<evidence type="ECO:0000256" key="1">
    <source>
        <dbReference type="ARBA" id="ARBA00023002"/>
    </source>
</evidence>
<accession>A0A5J6L0M1</accession>
<dbReference type="InterPro" id="IPR036318">
    <property type="entry name" value="FAD-bd_PCMH-like_sf"/>
</dbReference>
<proteinExistence type="predicted"/>
<sequence length="419" mass="44717">MTAGRRTNWAGNLVYSAAEVVSPASVDELSGVVRGADRIKPFGTRHSFNTVADTEGVAVSVAGLPPEVSIDPGRRVVRAAAGLRYGDLAARLDREGWALSNLASLPHISLAGAVATGTHGSGDTAGSLASAVGAVELVTADGALRTFRRGDPDFPGVVVSLGALGVVTTVELDIVPRFDIAQTVYEDLPLDAALTQYGAITAAGYSVSLFTTWRDPDVVEQVWVKRRAEAGPAPDTLLGARRAAVKRHPLPGVDPQHCTDQLGVPGAWLARLPHFKLEFTPSNGDELQTEYLVPRRHAGEAIRAVAALAGEIAPLLLVCEVRSMAGDDLWLSPAQGGAVVGIHFTWQPRQVEVEALLPDIARALEPFAARPHWGKVFDADAVALRLPELYPHWDDFRSLRRTLDPRGVFRNAFLDRLGA</sequence>
<dbReference type="PIRSF" id="PIRSF000136">
    <property type="entry name" value="LGO_GLO"/>
    <property type="match status" value="1"/>
</dbReference>
<dbReference type="Proteomes" id="UP000325516">
    <property type="component" value="Chromosome"/>
</dbReference>
<dbReference type="RefSeq" id="WP_150923615.1">
    <property type="nucleotide sequence ID" value="NZ_CP044232.1"/>
</dbReference>
<dbReference type="KEGG" id="mlz:F6J85_01905"/>
<evidence type="ECO:0000313" key="4">
    <source>
        <dbReference type="Proteomes" id="UP000325516"/>
    </source>
</evidence>
<reference evidence="4" key="1">
    <citation type="submission" date="2019-09" db="EMBL/GenBank/DDBJ databases">
        <title>Mumia zhuanghuii sp. nov. isolated from the intestinal contents of plateau pika (Ochotona curzoniae) in the Qinghai-Tibet plateau of China.</title>
        <authorList>
            <person name="Tian Z."/>
        </authorList>
    </citation>
    <scope>NUCLEOTIDE SEQUENCE [LARGE SCALE GENOMIC DNA]</scope>
    <source>
        <strain evidence="4">L-031</strain>
    </source>
</reference>
<dbReference type="InterPro" id="IPR010031">
    <property type="entry name" value="FAD_lactone_oxidase-like"/>
</dbReference>
<dbReference type="Gene3D" id="3.30.70.2520">
    <property type="match status" value="1"/>
</dbReference>
<dbReference type="InterPro" id="IPR016171">
    <property type="entry name" value="Vanillyl_alc_oxidase_C-sub2"/>
</dbReference>
<dbReference type="PANTHER" id="PTHR43762:SF1">
    <property type="entry name" value="D-ARABINONO-1,4-LACTONE OXIDASE"/>
    <property type="match status" value="1"/>
</dbReference>
<dbReference type="GO" id="GO:0016020">
    <property type="term" value="C:membrane"/>
    <property type="evidence" value="ECO:0007669"/>
    <property type="project" value="InterPro"/>
</dbReference>
<dbReference type="InterPro" id="IPR016169">
    <property type="entry name" value="FAD-bd_PCMH_sub2"/>
</dbReference>
<dbReference type="SUPFAM" id="SSF56176">
    <property type="entry name" value="FAD-binding/transporter-associated domain-like"/>
    <property type="match status" value="1"/>
</dbReference>
<organism evidence="3 4">
    <name type="scientific">Microbacterium lushaniae</name>
    <dbReference type="NCBI Taxonomy" id="2614639"/>
    <lineage>
        <taxon>Bacteria</taxon>
        <taxon>Bacillati</taxon>
        <taxon>Actinomycetota</taxon>
        <taxon>Actinomycetes</taxon>
        <taxon>Micrococcales</taxon>
        <taxon>Microbacteriaceae</taxon>
        <taxon>Microbacterium</taxon>
    </lineage>
</organism>
<feature type="domain" description="FAD-binding PCMH-type" evidence="2">
    <location>
        <begin position="13"/>
        <end position="177"/>
    </location>
</feature>
<evidence type="ECO:0000259" key="2">
    <source>
        <dbReference type="PROSITE" id="PS51387"/>
    </source>
</evidence>
<dbReference type="GO" id="GO:0003885">
    <property type="term" value="F:D-arabinono-1,4-lactone oxidase activity"/>
    <property type="evidence" value="ECO:0007669"/>
    <property type="project" value="InterPro"/>
</dbReference>
<dbReference type="InterPro" id="IPR007173">
    <property type="entry name" value="ALO_C"/>
</dbReference>
<dbReference type="InterPro" id="IPR006094">
    <property type="entry name" value="Oxid_FAD_bind_N"/>
</dbReference>
<evidence type="ECO:0000313" key="3">
    <source>
        <dbReference type="EMBL" id="QEW01972.1"/>
    </source>
</evidence>
<keyword evidence="1" id="KW-0560">Oxidoreductase</keyword>
<dbReference type="Pfam" id="PF04030">
    <property type="entry name" value="ALO"/>
    <property type="match status" value="1"/>
</dbReference>
<dbReference type="GO" id="GO:0080049">
    <property type="term" value="F:L-gulono-1,4-lactone dehydrogenase activity"/>
    <property type="evidence" value="ECO:0007669"/>
    <property type="project" value="TreeGrafter"/>
</dbReference>
<dbReference type="Gene3D" id="3.30.43.10">
    <property type="entry name" value="Uridine Diphospho-n-acetylenolpyruvylglucosamine Reductase, domain 2"/>
    <property type="match status" value="1"/>
</dbReference>
<protein>
    <submittedName>
        <fullName evidence="3">FAD-binding protein</fullName>
    </submittedName>
</protein>
<dbReference type="Gene3D" id="1.10.45.10">
    <property type="entry name" value="Vanillyl-alcohol Oxidase, Chain A, domain 4"/>
    <property type="match status" value="1"/>
</dbReference>
<keyword evidence="4" id="KW-1185">Reference proteome</keyword>
<dbReference type="Gene3D" id="3.30.465.10">
    <property type="match status" value="1"/>
</dbReference>
<dbReference type="InterPro" id="IPR016167">
    <property type="entry name" value="FAD-bd_PCMH_sub1"/>
</dbReference>
<dbReference type="EMBL" id="CP044232">
    <property type="protein sequence ID" value="QEW01972.1"/>
    <property type="molecule type" value="Genomic_DNA"/>
</dbReference>
<name>A0A5J6L0M1_9MICO</name>
<dbReference type="Gene3D" id="3.30.70.2530">
    <property type="match status" value="1"/>
</dbReference>
<dbReference type="PROSITE" id="PS51387">
    <property type="entry name" value="FAD_PCMH"/>
    <property type="match status" value="1"/>
</dbReference>
<dbReference type="Pfam" id="PF01565">
    <property type="entry name" value="FAD_binding_4"/>
    <property type="match status" value="1"/>
</dbReference>
<dbReference type="AlphaFoldDB" id="A0A5J6L0M1"/>
<dbReference type="GO" id="GO:0071949">
    <property type="term" value="F:FAD binding"/>
    <property type="evidence" value="ECO:0007669"/>
    <property type="project" value="InterPro"/>
</dbReference>
<dbReference type="PANTHER" id="PTHR43762">
    <property type="entry name" value="L-GULONOLACTONE OXIDASE"/>
    <property type="match status" value="1"/>
</dbReference>